<dbReference type="AlphaFoldDB" id="M1PRM9"/>
<evidence type="ECO:0000313" key="1">
    <source>
        <dbReference type="EMBL" id="AGF78991.1"/>
    </source>
</evidence>
<keyword evidence="2" id="KW-1185">Reference proteome</keyword>
<dbReference type="EMBL" id="CP003985">
    <property type="protein sequence ID" value="AGF78991.1"/>
    <property type="molecule type" value="Genomic_DNA"/>
</dbReference>
<dbReference type="OrthoDB" id="9837606at2"/>
<proteinExistence type="predicted"/>
<dbReference type="STRING" id="1167006.UWK_02454"/>
<dbReference type="HOGENOM" id="CLU_628110_0_0_7"/>
<sequence length="436" mass="50037">MSKDKSSSKIISFFNEKKLFVIQKCFCFTVDYGFPRASAIILALLTKNINVKKGAKRIFCIGSLASLYDINALIKKSHSHQYLYLPRFNFGYILRKFVDVSDLNADNYYVDKKYVDGREKAYNYISLMLPVLRGILKFDCLMTSNFGYVEQQEFVRITRELGIPVVILYKEGLVNPRFVDKISRRYSTRKTQCDLFLCYNETIKEALIKSNVDGLTDENVRATGVPRLDFYSNEKTSEALNQITLFSFKAEDKFSNIVEDEKTMAQLRKTIEDFHMYVIQYACEHPDSKVVIKTKLSKRNLNFVNEIVRKYTGKCAPPANLIVTDTGDAFAYIVESSCVLGCNSTVLLEALLAGKTVVSPDFRFFFSHPSWSLFEGYEQLLTYVASYSDFVQLVGKSRQYTQDEEKALSDLFKQYIYSADGKSSIRVEESISQLLQ</sequence>
<dbReference type="KEGG" id="dsf:UWK_02454"/>
<evidence type="ECO:0000313" key="2">
    <source>
        <dbReference type="Proteomes" id="UP000011721"/>
    </source>
</evidence>
<dbReference type="SUPFAM" id="SSF53756">
    <property type="entry name" value="UDP-Glycosyltransferase/glycogen phosphorylase"/>
    <property type="match status" value="1"/>
</dbReference>
<dbReference type="eggNOG" id="COG1887">
    <property type="taxonomic scope" value="Bacteria"/>
</dbReference>
<reference evidence="2" key="1">
    <citation type="journal article" date="2013" name="Stand. Genomic Sci.">
        <title>Complete genome sequence of Desulfocapsa sulfexigens, a marine deltaproteobacterium specialized in disproportionating inorganic sulfur compounds.</title>
        <authorList>
            <person name="Finster K.W."/>
            <person name="Kjeldsen K.U."/>
            <person name="Kube M."/>
            <person name="Reinhardt R."/>
            <person name="Mussmann M."/>
            <person name="Amann R."/>
            <person name="Schreiber L."/>
        </authorList>
    </citation>
    <scope>NUCLEOTIDE SEQUENCE [LARGE SCALE GENOMIC DNA]</scope>
    <source>
        <strain evidence="2">DSM 10523 / SB164P1</strain>
    </source>
</reference>
<accession>M1PRM9</accession>
<organism evidence="1 2">
    <name type="scientific">Desulfocapsa sulfexigens (strain DSM 10523 / SB164P1)</name>
    <dbReference type="NCBI Taxonomy" id="1167006"/>
    <lineage>
        <taxon>Bacteria</taxon>
        <taxon>Pseudomonadati</taxon>
        <taxon>Thermodesulfobacteriota</taxon>
        <taxon>Desulfobulbia</taxon>
        <taxon>Desulfobulbales</taxon>
        <taxon>Desulfocapsaceae</taxon>
        <taxon>Desulfocapsa</taxon>
    </lineage>
</organism>
<protein>
    <submittedName>
        <fullName evidence="1">Uncharacterized protein</fullName>
    </submittedName>
</protein>
<gene>
    <name evidence="1" type="ordered locus">UWK_02454</name>
</gene>
<dbReference type="Proteomes" id="UP000011721">
    <property type="component" value="Chromosome"/>
</dbReference>
<dbReference type="RefSeq" id="WP_015404677.1">
    <property type="nucleotide sequence ID" value="NC_020304.1"/>
</dbReference>
<name>M1PRM9_DESSD</name>